<dbReference type="PRINTS" id="PR00385">
    <property type="entry name" value="P450"/>
</dbReference>
<dbReference type="EMBL" id="MSFL01000029">
    <property type="protein sequence ID" value="PWY71018.1"/>
    <property type="molecule type" value="Genomic_DNA"/>
</dbReference>
<dbReference type="GO" id="GO:0005506">
    <property type="term" value="F:iron ion binding"/>
    <property type="evidence" value="ECO:0007669"/>
    <property type="project" value="InterPro"/>
</dbReference>
<keyword evidence="4 8" id="KW-0479">Metal-binding</keyword>
<evidence type="ECO:0000256" key="5">
    <source>
        <dbReference type="ARBA" id="ARBA00023002"/>
    </source>
</evidence>
<dbReference type="InterPro" id="IPR036396">
    <property type="entry name" value="Cyt_P450_sf"/>
</dbReference>
<dbReference type="InterPro" id="IPR002401">
    <property type="entry name" value="Cyt_P450_E_grp-I"/>
</dbReference>
<dbReference type="GeneID" id="37068341"/>
<dbReference type="VEuPathDB" id="FungiDB:BO70DRAFT_389755"/>
<comment type="similarity">
    <text evidence="2 9">Belongs to the cytochrome P450 family.</text>
</comment>
<dbReference type="InterPro" id="IPR001128">
    <property type="entry name" value="Cyt_P450"/>
</dbReference>
<evidence type="ECO:0000313" key="10">
    <source>
        <dbReference type="EMBL" id="PWY71018.1"/>
    </source>
</evidence>
<dbReference type="GO" id="GO:0020037">
    <property type="term" value="F:heme binding"/>
    <property type="evidence" value="ECO:0007669"/>
    <property type="project" value="InterPro"/>
</dbReference>
<reference evidence="10 11" key="1">
    <citation type="submission" date="2016-12" db="EMBL/GenBank/DDBJ databases">
        <title>The genomes of Aspergillus section Nigri reveals drivers in fungal speciation.</title>
        <authorList>
            <consortium name="DOE Joint Genome Institute"/>
            <person name="Vesth T.C."/>
            <person name="Nybo J."/>
            <person name="Theobald S."/>
            <person name="Brandl J."/>
            <person name="Frisvad J.C."/>
            <person name="Nielsen K.F."/>
            <person name="Lyhne E.K."/>
            <person name="Kogle M.E."/>
            <person name="Kuo A."/>
            <person name="Riley R."/>
            <person name="Clum A."/>
            <person name="Nolan M."/>
            <person name="Lipzen A."/>
            <person name="Salamov A."/>
            <person name="Henrissat B."/>
            <person name="Wiebenga A."/>
            <person name="De Vries R.P."/>
            <person name="Grigoriev I.V."/>
            <person name="Mortensen U.H."/>
            <person name="Andersen M.R."/>
            <person name="Baker S.E."/>
        </authorList>
    </citation>
    <scope>NUCLEOTIDE SEQUENCE [LARGE SCALE GENOMIC DNA]</scope>
    <source>
        <strain evidence="10 11">CBS 117.55</strain>
    </source>
</reference>
<dbReference type="PANTHER" id="PTHR24305">
    <property type="entry name" value="CYTOCHROME P450"/>
    <property type="match status" value="1"/>
</dbReference>
<dbReference type="AlphaFoldDB" id="A0A317VDD3"/>
<evidence type="ECO:0000256" key="8">
    <source>
        <dbReference type="PIRSR" id="PIRSR602401-1"/>
    </source>
</evidence>
<evidence type="ECO:0000256" key="2">
    <source>
        <dbReference type="ARBA" id="ARBA00010617"/>
    </source>
</evidence>
<comment type="caution">
    <text evidence="10">The sequence shown here is derived from an EMBL/GenBank/DDBJ whole genome shotgun (WGS) entry which is preliminary data.</text>
</comment>
<dbReference type="Pfam" id="PF00067">
    <property type="entry name" value="p450"/>
    <property type="match status" value="1"/>
</dbReference>
<accession>A0A317VDD3</accession>
<proteinExistence type="inferred from homology"/>
<comment type="cofactor">
    <cofactor evidence="1 8">
        <name>heme</name>
        <dbReference type="ChEBI" id="CHEBI:30413"/>
    </cofactor>
</comment>
<sequence length="498" mass="56049">MSANQSLPHSPPTRGLIAWAIYVLHFHPLAKYPGPKSWLFTRIPFARGLRTGTLIHRMKALHDQYGPIVRYGVNDLSYADGQAWKDIYGFHGGAAKNFDRDPRFYQPAVNGAHSILSANNLKHPYIRRLLAPAFTEAAVRDQESVLQHYSSLLITKLQSHARKDGPPHPVNLTDFYQFTTFDVAGDLMFGETFGCLEREDFHPWLSVMRAFFRRLLIGASFVALVPAVRPWLRYLVPRRLQEATKQRFAFTVDRIDRRLAQGEQNDRPDFITHMLRASDRMGIQTARPEIDSTFDVLVSAASETSSTGLIAATGYLLRNPKALARLQTELRDAFQTSDAITLAGVSAMPFLTAVLKEAMRLTPPSPTLRPRVVPAGGAVICGQWVPEGVCVGIPHWSTYRNANNFSRPDDFLPERWLAPEDGGIVLERHEVKAFNPFSYGPRGCLGKPLGWAEMRLVLAKVLWYFDLSETGPGNRWELQQSFVGWDVKPLMVALREVS</sequence>
<dbReference type="PRINTS" id="PR00463">
    <property type="entry name" value="EP450I"/>
</dbReference>
<evidence type="ECO:0000256" key="4">
    <source>
        <dbReference type="ARBA" id="ARBA00022723"/>
    </source>
</evidence>
<evidence type="ECO:0000256" key="1">
    <source>
        <dbReference type="ARBA" id="ARBA00001971"/>
    </source>
</evidence>
<evidence type="ECO:0000256" key="3">
    <source>
        <dbReference type="ARBA" id="ARBA00022617"/>
    </source>
</evidence>
<dbReference type="Gene3D" id="1.10.630.10">
    <property type="entry name" value="Cytochrome P450"/>
    <property type="match status" value="1"/>
</dbReference>
<evidence type="ECO:0000256" key="9">
    <source>
        <dbReference type="RuleBase" id="RU000461"/>
    </source>
</evidence>
<dbReference type="GO" id="GO:0016705">
    <property type="term" value="F:oxidoreductase activity, acting on paired donors, with incorporation or reduction of molecular oxygen"/>
    <property type="evidence" value="ECO:0007669"/>
    <property type="project" value="InterPro"/>
</dbReference>
<evidence type="ECO:0000256" key="6">
    <source>
        <dbReference type="ARBA" id="ARBA00023004"/>
    </source>
</evidence>
<keyword evidence="7 9" id="KW-0503">Monooxygenase</keyword>
<dbReference type="SUPFAM" id="SSF48264">
    <property type="entry name" value="Cytochrome P450"/>
    <property type="match status" value="1"/>
</dbReference>
<keyword evidence="5 9" id="KW-0560">Oxidoreductase</keyword>
<evidence type="ECO:0000256" key="7">
    <source>
        <dbReference type="ARBA" id="ARBA00023033"/>
    </source>
</evidence>
<dbReference type="RefSeq" id="XP_025396120.1">
    <property type="nucleotide sequence ID" value="XM_025546104.1"/>
</dbReference>
<name>A0A317VDD3_9EURO</name>
<dbReference type="Proteomes" id="UP000247233">
    <property type="component" value="Unassembled WGS sequence"/>
</dbReference>
<evidence type="ECO:0000313" key="11">
    <source>
        <dbReference type="Proteomes" id="UP000247233"/>
    </source>
</evidence>
<dbReference type="STRING" id="1448321.A0A317VDD3"/>
<keyword evidence="3 8" id="KW-0349">Heme</keyword>
<keyword evidence="6 8" id="KW-0408">Iron</keyword>
<dbReference type="InterPro" id="IPR050121">
    <property type="entry name" value="Cytochrome_P450_monoxygenase"/>
</dbReference>
<dbReference type="GO" id="GO:0004497">
    <property type="term" value="F:monooxygenase activity"/>
    <property type="evidence" value="ECO:0007669"/>
    <property type="project" value="UniProtKB-KW"/>
</dbReference>
<keyword evidence="11" id="KW-1185">Reference proteome</keyword>
<protein>
    <submittedName>
        <fullName evidence="10">Toxin biosynthesis cytochrome P450 monooxygenase</fullName>
    </submittedName>
</protein>
<dbReference type="OrthoDB" id="1470350at2759"/>
<feature type="binding site" description="axial binding residue" evidence="8">
    <location>
        <position position="444"/>
    </location>
    <ligand>
        <name>heme</name>
        <dbReference type="ChEBI" id="CHEBI:30413"/>
    </ligand>
    <ligandPart>
        <name>Fe</name>
        <dbReference type="ChEBI" id="CHEBI:18248"/>
    </ligandPart>
</feature>
<gene>
    <name evidence="10" type="ORF">BO70DRAFT_389755</name>
</gene>
<dbReference type="PROSITE" id="PS00086">
    <property type="entry name" value="CYTOCHROME_P450"/>
    <property type="match status" value="1"/>
</dbReference>
<dbReference type="CDD" id="cd11058">
    <property type="entry name" value="CYP60B-like"/>
    <property type="match status" value="1"/>
</dbReference>
<dbReference type="InterPro" id="IPR017972">
    <property type="entry name" value="Cyt_P450_CS"/>
</dbReference>
<organism evidence="10 11">
    <name type="scientific">Aspergillus heteromorphus CBS 117.55</name>
    <dbReference type="NCBI Taxonomy" id="1448321"/>
    <lineage>
        <taxon>Eukaryota</taxon>
        <taxon>Fungi</taxon>
        <taxon>Dikarya</taxon>
        <taxon>Ascomycota</taxon>
        <taxon>Pezizomycotina</taxon>
        <taxon>Eurotiomycetes</taxon>
        <taxon>Eurotiomycetidae</taxon>
        <taxon>Eurotiales</taxon>
        <taxon>Aspergillaceae</taxon>
        <taxon>Aspergillus</taxon>
        <taxon>Aspergillus subgen. Circumdati</taxon>
    </lineage>
</organism>
<dbReference type="PANTHER" id="PTHR24305:SF29">
    <property type="entry name" value="BENZOATE-PARA-HYDROXYLASE"/>
    <property type="match status" value="1"/>
</dbReference>